<keyword evidence="1" id="KW-1133">Transmembrane helix</keyword>
<keyword evidence="1" id="KW-0812">Transmembrane</keyword>
<sequence>MALFGLLENLANGRLFHNSLQRKKERNTLHPPYRTKYGISPCVSSKLIWMIVLYLVFSFLHNHNSTTNRNTTQQALLLKNFVSPLNYFLIWITWNKLFPSFNCRHVSPRKRASEIRFETIEQYYGETI</sequence>
<dbReference type="AlphaFoldDB" id="A0A1A9X1Z4"/>
<proteinExistence type="predicted"/>
<dbReference type="VEuPathDB" id="VectorBase:GBRI041305"/>
<dbReference type="Proteomes" id="UP000091820">
    <property type="component" value="Unassembled WGS sequence"/>
</dbReference>
<dbReference type="EnsemblMetazoa" id="GBRI041305-RA">
    <property type="protein sequence ID" value="GBRI041305-PA"/>
    <property type="gene ID" value="GBRI041305"/>
</dbReference>
<feature type="transmembrane region" description="Helical" evidence="1">
    <location>
        <begin position="47"/>
        <end position="64"/>
    </location>
</feature>
<evidence type="ECO:0000256" key="1">
    <source>
        <dbReference type="SAM" id="Phobius"/>
    </source>
</evidence>
<keyword evidence="3" id="KW-1185">Reference proteome</keyword>
<reference evidence="2" key="2">
    <citation type="submission" date="2020-05" db="UniProtKB">
        <authorList>
            <consortium name="EnsemblMetazoa"/>
        </authorList>
    </citation>
    <scope>IDENTIFICATION</scope>
    <source>
        <strain evidence="2">IAEA</strain>
    </source>
</reference>
<evidence type="ECO:0000313" key="3">
    <source>
        <dbReference type="Proteomes" id="UP000091820"/>
    </source>
</evidence>
<organism evidence="2 3">
    <name type="scientific">Glossina brevipalpis</name>
    <dbReference type="NCBI Taxonomy" id="37001"/>
    <lineage>
        <taxon>Eukaryota</taxon>
        <taxon>Metazoa</taxon>
        <taxon>Ecdysozoa</taxon>
        <taxon>Arthropoda</taxon>
        <taxon>Hexapoda</taxon>
        <taxon>Insecta</taxon>
        <taxon>Pterygota</taxon>
        <taxon>Neoptera</taxon>
        <taxon>Endopterygota</taxon>
        <taxon>Diptera</taxon>
        <taxon>Brachycera</taxon>
        <taxon>Muscomorpha</taxon>
        <taxon>Hippoboscoidea</taxon>
        <taxon>Glossinidae</taxon>
        <taxon>Glossina</taxon>
    </lineage>
</organism>
<reference evidence="3" key="1">
    <citation type="submission" date="2014-03" db="EMBL/GenBank/DDBJ databases">
        <authorList>
            <person name="Aksoy S."/>
            <person name="Warren W."/>
            <person name="Wilson R.K."/>
        </authorList>
    </citation>
    <scope>NUCLEOTIDE SEQUENCE [LARGE SCALE GENOMIC DNA]</scope>
    <source>
        <strain evidence="3">IAEA</strain>
    </source>
</reference>
<evidence type="ECO:0000313" key="2">
    <source>
        <dbReference type="EnsemblMetazoa" id="GBRI041305-PA"/>
    </source>
</evidence>
<keyword evidence="1" id="KW-0472">Membrane</keyword>
<name>A0A1A9X1Z4_9MUSC</name>
<protein>
    <submittedName>
        <fullName evidence="2">Uncharacterized protein</fullName>
    </submittedName>
</protein>
<accession>A0A1A9X1Z4</accession>